<feature type="compositionally biased region" description="Polar residues" evidence="1">
    <location>
        <begin position="335"/>
        <end position="368"/>
    </location>
</feature>
<dbReference type="AlphaFoldDB" id="A0A1W5D1W1"/>
<feature type="compositionally biased region" description="Polar residues" evidence="1">
    <location>
        <begin position="286"/>
        <end position="300"/>
    </location>
</feature>
<name>A0A1W5D1W1_9LECA</name>
<reference evidence="5" key="1">
    <citation type="submission" date="2017-03" db="EMBL/GenBank/DDBJ databases">
        <authorList>
            <person name="Sharma R."/>
            <person name="Thines M."/>
        </authorList>
    </citation>
    <scope>NUCLEOTIDE SEQUENCE [LARGE SCALE GENOMIC DNA]</scope>
</reference>
<evidence type="ECO:0000259" key="3">
    <source>
        <dbReference type="Pfam" id="PF09463"/>
    </source>
</evidence>
<keyword evidence="2" id="KW-0472">Membrane</keyword>
<evidence type="ECO:0000256" key="1">
    <source>
        <dbReference type="SAM" id="MobiDB-lite"/>
    </source>
</evidence>
<organism evidence="4 5">
    <name type="scientific">Lasallia pustulata</name>
    <dbReference type="NCBI Taxonomy" id="136370"/>
    <lineage>
        <taxon>Eukaryota</taxon>
        <taxon>Fungi</taxon>
        <taxon>Dikarya</taxon>
        <taxon>Ascomycota</taxon>
        <taxon>Pezizomycotina</taxon>
        <taxon>Lecanoromycetes</taxon>
        <taxon>OSLEUM clade</taxon>
        <taxon>Umbilicariomycetidae</taxon>
        <taxon>Umbilicariales</taxon>
        <taxon>Umbilicariaceae</taxon>
        <taxon>Lasallia</taxon>
    </lineage>
</organism>
<dbReference type="EMBL" id="FWEW01001418">
    <property type="protein sequence ID" value="SLM37086.1"/>
    <property type="molecule type" value="Genomic_DNA"/>
</dbReference>
<dbReference type="InterPro" id="IPR018571">
    <property type="entry name" value="Membrane_anchor_Opy2_N"/>
</dbReference>
<protein>
    <submittedName>
        <fullName evidence="4">Membrane anchor Opy2, N-terminal</fullName>
    </submittedName>
</protein>
<keyword evidence="5" id="KW-1185">Reference proteome</keyword>
<feature type="region of interest" description="Disordered" evidence="1">
    <location>
        <begin position="335"/>
        <end position="508"/>
    </location>
</feature>
<evidence type="ECO:0000313" key="4">
    <source>
        <dbReference type="EMBL" id="SLM37086.1"/>
    </source>
</evidence>
<sequence>MDYLTTGVHSSALAFRNPYADSEYLDIESSMRTIFRRCVQCPDTTPSCPVCAADEQCSVSTKSCIACASSSCAKIGSPDPSPNPAPVHKAPVAGAIAGGVIGGIVVILLFTWLVWRFCIKRKREEFDETSWPEESFGAEKGVDQFTMRRDARASTHTVGSVASTVLTRASNIIQIAYIPGVTNRSDESSPDLLVPPVPPIPAASNQSSNASTPHFTQDQHFFMPGDPRDSTLSDLTDDARSFFARSSIAPSMTRSSVATTIYRNNAVINPVPAQTVTRAKAVAVSVNPSGKNSPTDTPRSGTPPLPTIDQRHVQRPFNTASPIVARIGTPKAVTVTKSTSMNTASPSTGHDLSSSGQSRAPLVQQASVTDAGRHNGASSTFEDTSSDEEAPHVEARRSLMGHGRLPPGDMVENAPSSKEPTFKASSSSPVTKPSPFSSSSLPPPGAGREGRQHKHKKSGSLNQIIEEATRRASREPRHGGLGSVSGTSPGSWRKDAGPFSDEHIARTP</sequence>
<keyword evidence="2" id="KW-1133">Transmembrane helix</keyword>
<dbReference type="Pfam" id="PF09463">
    <property type="entry name" value="Opy2"/>
    <property type="match status" value="1"/>
</dbReference>
<proteinExistence type="predicted"/>
<evidence type="ECO:0000256" key="2">
    <source>
        <dbReference type="SAM" id="Phobius"/>
    </source>
</evidence>
<feature type="compositionally biased region" description="Basic and acidic residues" evidence="1">
    <location>
        <begin position="492"/>
        <end position="508"/>
    </location>
</feature>
<accession>A0A1W5D1W1</accession>
<evidence type="ECO:0000313" key="5">
    <source>
        <dbReference type="Proteomes" id="UP000192927"/>
    </source>
</evidence>
<feature type="domain" description="Membrane anchor Opy2 N-terminal" evidence="3">
    <location>
        <begin position="38"/>
        <end position="72"/>
    </location>
</feature>
<feature type="transmembrane region" description="Helical" evidence="2">
    <location>
        <begin position="92"/>
        <end position="115"/>
    </location>
</feature>
<feature type="region of interest" description="Disordered" evidence="1">
    <location>
        <begin position="285"/>
        <end position="310"/>
    </location>
</feature>
<dbReference type="Proteomes" id="UP000192927">
    <property type="component" value="Unassembled WGS sequence"/>
</dbReference>
<feature type="compositionally biased region" description="Basic and acidic residues" evidence="1">
    <location>
        <begin position="467"/>
        <end position="478"/>
    </location>
</feature>
<keyword evidence="2" id="KW-0812">Transmembrane</keyword>
<feature type="compositionally biased region" description="Low complexity" evidence="1">
    <location>
        <begin position="425"/>
        <end position="440"/>
    </location>
</feature>